<gene>
    <name evidence="13" type="ORF">D641_0114625</name>
</gene>
<dbReference type="Gene3D" id="3.40.50.300">
    <property type="entry name" value="P-loop containing nucleotide triphosphate hydrolases"/>
    <property type="match status" value="1"/>
</dbReference>
<keyword evidence="14" id="KW-1185">Reference proteome</keyword>
<evidence type="ECO:0000256" key="10">
    <source>
        <dbReference type="SAM" id="Phobius"/>
    </source>
</evidence>
<evidence type="ECO:0000256" key="9">
    <source>
        <dbReference type="ARBA" id="ARBA00023136"/>
    </source>
</evidence>
<feature type="transmembrane region" description="Helical" evidence="10">
    <location>
        <begin position="193"/>
        <end position="213"/>
    </location>
</feature>
<dbReference type="GO" id="GO:0005886">
    <property type="term" value="C:plasma membrane"/>
    <property type="evidence" value="ECO:0007669"/>
    <property type="project" value="UniProtKB-SubCell"/>
</dbReference>
<dbReference type="InterPro" id="IPR003439">
    <property type="entry name" value="ABC_transporter-like_ATP-bd"/>
</dbReference>
<evidence type="ECO:0000256" key="1">
    <source>
        <dbReference type="ARBA" id="ARBA00004651"/>
    </source>
</evidence>
<dbReference type="OrthoDB" id="9806127at2"/>
<feature type="transmembrane region" description="Helical" evidence="10">
    <location>
        <begin position="169"/>
        <end position="187"/>
    </location>
</feature>
<feature type="transmembrane region" description="Helical" evidence="10">
    <location>
        <begin position="307"/>
        <end position="330"/>
    </location>
</feature>
<dbReference type="GO" id="GO:0005524">
    <property type="term" value="F:ATP binding"/>
    <property type="evidence" value="ECO:0007669"/>
    <property type="project" value="UniProtKB-KW"/>
</dbReference>
<accession>A0A022KV38</accession>
<keyword evidence="7" id="KW-0067">ATP-binding</keyword>
<organism evidence="13 14">
    <name type="scientific">Brachybacterium muris UCD-AY4</name>
    <dbReference type="NCBI Taxonomy" id="1249481"/>
    <lineage>
        <taxon>Bacteria</taxon>
        <taxon>Bacillati</taxon>
        <taxon>Actinomycetota</taxon>
        <taxon>Actinomycetes</taxon>
        <taxon>Micrococcales</taxon>
        <taxon>Dermabacteraceae</taxon>
        <taxon>Brachybacterium</taxon>
    </lineage>
</organism>
<dbReference type="InterPro" id="IPR011527">
    <property type="entry name" value="ABC1_TM_dom"/>
</dbReference>
<dbReference type="SUPFAM" id="SSF52540">
    <property type="entry name" value="P-loop containing nucleoside triphosphate hydrolases"/>
    <property type="match status" value="1"/>
</dbReference>
<evidence type="ECO:0000259" key="11">
    <source>
        <dbReference type="PROSITE" id="PS50893"/>
    </source>
</evidence>
<feature type="domain" description="ABC transporter" evidence="11">
    <location>
        <begin position="368"/>
        <end position="607"/>
    </location>
</feature>
<dbReference type="STRING" id="1249481.D641_0114625"/>
<dbReference type="PROSITE" id="PS50893">
    <property type="entry name" value="ABC_TRANSPORTER_2"/>
    <property type="match status" value="1"/>
</dbReference>
<sequence>MSTIDWNRSVEEVLGDDTTAQRQLHEHAQLLPIASGGQAARYMLARLGEHRWFTLLTLLITIGSAVAAAILPRLIGAAVDVVDSGGTSAAVWTLGAQIVAVGAVQAVLMAVGWTMISTLGQRILADMREQVIDRALDLPAQSMEQTGIGDALSRVADDVDVAARAVNNLVPNLIQLGFLVVVTLAGMATLSPYLLLMVVVIVPMYVLAARWYLRRTAPLYRKERVAMGARAQGLLSAIHGIPTVNAYGIERRETRHVAVLSETAAVLNMRVMSLVGKMVALINIPESIALLSVMVIGFAMVHQAGAPLGLVTAAAIYLVSLFWPMLAFIFNLDDVQSAGASLSRMVGVITSIDPAASPGPQVPQDASIRLEQVSHSYTTDEDGQERVVLHPIDLDIAAGETVALVGASGAGKSTLASIITGTLTPRHGRVLHGGADLARADIEAVRSHASIVSQDVHVFRGTLAEDLKLARPLATEKELWAALRTVEADAWAERLPKGLDTEVGEKGERLSAEQSQQLALARIALQDPAVLVLDEATADEGSSGARVLERAALAVAAGRTTVIVAHRLSQAKEADRILVMAEGRVVEQGPHEHLVALDGVYARLWEAWSS</sequence>
<dbReference type="PANTHER" id="PTHR43394:SF1">
    <property type="entry name" value="ATP-BINDING CASSETTE SUB-FAMILY B MEMBER 10, MITOCHONDRIAL"/>
    <property type="match status" value="1"/>
</dbReference>
<dbReference type="InterPro" id="IPR036640">
    <property type="entry name" value="ABC1_TM_sf"/>
</dbReference>
<keyword evidence="3" id="KW-1003">Cell membrane</keyword>
<protein>
    <submittedName>
        <fullName evidence="13">Multidrug ABC transporter ATPase</fullName>
    </submittedName>
</protein>
<dbReference type="HOGENOM" id="CLU_000604_84_9_11"/>
<evidence type="ECO:0000256" key="5">
    <source>
        <dbReference type="ARBA" id="ARBA00022692"/>
    </source>
</evidence>
<evidence type="ECO:0000256" key="7">
    <source>
        <dbReference type="ARBA" id="ARBA00022840"/>
    </source>
</evidence>
<evidence type="ECO:0000259" key="12">
    <source>
        <dbReference type="PROSITE" id="PS50929"/>
    </source>
</evidence>
<evidence type="ECO:0000256" key="3">
    <source>
        <dbReference type="ARBA" id="ARBA00022475"/>
    </source>
</evidence>
<dbReference type="Pfam" id="PF00664">
    <property type="entry name" value="ABC_membrane"/>
    <property type="match status" value="1"/>
</dbReference>
<dbReference type="AlphaFoldDB" id="A0A022KV38"/>
<dbReference type="RefSeq" id="WP_017824246.1">
    <property type="nucleotide sequence ID" value="NZ_AORC01000025.1"/>
</dbReference>
<dbReference type="PROSITE" id="PS50929">
    <property type="entry name" value="ABC_TM1F"/>
    <property type="match status" value="1"/>
</dbReference>
<dbReference type="Pfam" id="PF00005">
    <property type="entry name" value="ABC_tran"/>
    <property type="match status" value="1"/>
</dbReference>
<evidence type="ECO:0000256" key="6">
    <source>
        <dbReference type="ARBA" id="ARBA00022741"/>
    </source>
</evidence>
<keyword evidence="2" id="KW-0813">Transport</keyword>
<proteinExistence type="predicted"/>
<dbReference type="EMBL" id="AORC01000025">
    <property type="protein sequence ID" value="EYT47733.1"/>
    <property type="molecule type" value="Genomic_DNA"/>
</dbReference>
<feature type="transmembrane region" description="Helical" evidence="10">
    <location>
        <begin position="278"/>
        <end position="301"/>
    </location>
</feature>
<dbReference type="InterPro" id="IPR003593">
    <property type="entry name" value="AAA+_ATPase"/>
</dbReference>
<dbReference type="Gene3D" id="1.20.1560.10">
    <property type="entry name" value="ABC transporter type 1, transmembrane domain"/>
    <property type="match status" value="1"/>
</dbReference>
<dbReference type="InterPro" id="IPR039421">
    <property type="entry name" value="Type_1_exporter"/>
</dbReference>
<keyword evidence="9 10" id="KW-0472">Membrane</keyword>
<evidence type="ECO:0000256" key="2">
    <source>
        <dbReference type="ARBA" id="ARBA00022448"/>
    </source>
</evidence>
<evidence type="ECO:0000313" key="14">
    <source>
        <dbReference type="Proteomes" id="UP000019754"/>
    </source>
</evidence>
<dbReference type="Proteomes" id="UP000019754">
    <property type="component" value="Unassembled WGS sequence"/>
</dbReference>
<keyword evidence="8 10" id="KW-1133">Transmembrane helix</keyword>
<dbReference type="SUPFAM" id="SSF90123">
    <property type="entry name" value="ABC transporter transmembrane region"/>
    <property type="match status" value="1"/>
</dbReference>
<evidence type="ECO:0000256" key="4">
    <source>
        <dbReference type="ARBA" id="ARBA00022519"/>
    </source>
</evidence>
<dbReference type="CDD" id="cd07346">
    <property type="entry name" value="ABC_6TM_exporters"/>
    <property type="match status" value="1"/>
</dbReference>
<keyword evidence="6" id="KW-0547">Nucleotide-binding</keyword>
<dbReference type="InterPro" id="IPR027417">
    <property type="entry name" value="P-loop_NTPase"/>
</dbReference>
<dbReference type="FunFam" id="3.40.50.300:FF:001001">
    <property type="entry name" value="Multidrug ABC transporter ATP-binding protein"/>
    <property type="match status" value="1"/>
</dbReference>
<dbReference type="SMART" id="SM00382">
    <property type="entry name" value="AAA"/>
    <property type="match status" value="1"/>
</dbReference>
<keyword evidence="5 10" id="KW-0812">Transmembrane</keyword>
<feature type="transmembrane region" description="Helical" evidence="10">
    <location>
        <begin position="52"/>
        <end position="71"/>
    </location>
</feature>
<feature type="transmembrane region" description="Helical" evidence="10">
    <location>
        <begin position="91"/>
        <end position="113"/>
    </location>
</feature>
<reference evidence="13 14" key="1">
    <citation type="journal article" date="2013" name="Genome Announc.">
        <title>Draft genome sequence of an Actinobacterium, Brachybacterium muris strain UCD-AY4.</title>
        <authorList>
            <person name="Lo J.R."/>
            <person name="Lang J.M."/>
            <person name="Darling A.E."/>
            <person name="Eisen J.A."/>
            <person name="Coil D.A."/>
        </authorList>
    </citation>
    <scope>NUCLEOTIDE SEQUENCE [LARGE SCALE GENOMIC DNA]</scope>
    <source>
        <strain evidence="13 14">UCD-AY4</strain>
    </source>
</reference>
<name>A0A022KV38_9MICO</name>
<evidence type="ECO:0000256" key="8">
    <source>
        <dbReference type="ARBA" id="ARBA00022989"/>
    </source>
</evidence>
<feature type="domain" description="ABC transmembrane type-1" evidence="12">
    <location>
        <begin position="55"/>
        <end position="337"/>
    </location>
</feature>
<dbReference type="GO" id="GO:0015421">
    <property type="term" value="F:ABC-type oligopeptide transporter activity"/>
    <property type="evidence" value="ECO:0007669"/>
    <property type="project" value="TreeGrafter"/>
</dbReference>
<comment type="subcellular location">
    <subcellularLocation>
        <location evidence="1">Cell membrane</location>
        <topology evidence="1">Multi-pass membrane protein</topology>
    </subcellularLocation>
</comment>
<keyword evidence="4" id="KW-0997">Cell inner membrane</keyword>
<dbReference type="GO" id="GO:0016887">
    <property type="term" value="F:ATP hydrolysis activity"/>
    <property type="evidence" value="ECO:0007669"/>
    <property type="project" value="InterPro"/>
</dbReference>
<comment type="caution">
    <text evidence="13">The sequence shown here is derived from an EMBL/GenBank/DDBJ whole genome shotgun (WGS) entry which is preliminary data.</text>
</comment>
<dbReference type="PANTHER" id="PTHR43394">
    <property type="entry name" value="ATP-DEPENDENT PERMEASE MDL1, MITOCHONDRIAL"/>
    <property type="match status" value="1"/>
</dbReference>
<evidence type="ECO:0000313" key="13">
    <source>
        <dbReference type="EMBL" id="EYT47733.1"/>
    </source>
</evidence>